<evidence type="ECO:0000313" key="2">
    <source>
        <dbReference type="Proteomes" id="UP001267710"/>
    </source>
</evidence>
<dbReference type="InterPro" id="IPR027417">
    <property type="entry name" value="P-loop_NTPase"/>
</dbReference>
<dbReference type="Gene3D" id="3.40.50.300">
    <property type="entry name" value="P-loop containing nucleotide triphosphate hydrolases"/>
    <property type="match status" value="1"/>
</dbReference>
<proteinExistence type="predicted"/>
<dbReference type="RefSeq" id="WP_309825606.1">
    <property type="nucleotide sequence ID" value="NZ_JAVIZX010000001.1"/>
</dbReference>
<accession>A0ABU1I606</accession>
<dbReference type="SUPFAM" id="SSF52540">
    <property type="entry name" value="P-loop containing nucleoside triphosphate hydrolases"/>
    <property type="match status" value="1"/>
</dbReference>
<reference evidence="1 2" key="1">
    <citation type="submission" date="2023-08" db="EMBL/GenBank/DDBJ databases">
        <title>Functional and genomic diversity of the sorghum phyllosphere microbiome.</title>
        <authorList>
            <person name="Shade A."/>
        </authorList>
    </citation>
    <scope>NUCLEOTIDE SEQUENCE [LARGE SCALE GENOMIC DNA]</scope>
    <source>
        <strain evidence="1 2">SORGH_AS_0335</strain>
    </source>
</reference>
<gene>
    <name evidence="1" type="ORF">QE399_000324</name>
</gene>
<keyword evidence="2" id="KW-1185">Reference proteome</keyword>
<organism evidence="1 2">
    <name type="scientific">Paracidovorax wautersii</name>
    <dbReference type="NCBI Taxonomy" id="1177982"/>
    <lineage>
        <taxon>Bacteria</taxon>
        <taxon>Pseudomonadati</taxon>
        <taxon>Pseudomonadota</taxon>
        <taxon>Betaproteobacteria</taxon>
        <taxon>Burkholderiales</taxon>
        <taxon>Comamonadaceae</taxon>
        <taxon>Paracidovorax</taxon>
    </lineage>
</organism>
<dbReference type="Proteomes" id="UP001267710">
    <property type="component" value="Unassembled WGS sequence"/>
</dbReference>
<evidence type="ECO:0008006" key="3">
    <source>
        <dbReference type="Google" id="ProtNLM"/>
    </source>
</evidence>
<comment type="caution">
    <text evidence="1">The sequence shown here is derived from an EMBL/GenBank/DDBJ whole genome shotgun (WGS) entry which is preliminary data.</text>
</comment>
<name>A0ABU1I606_9BURK</name>
<evidence type="ECO:0000313" key="1">
    <source>
        <dbReference type="EMBL" id="MDR6212635.1"/>
    </source>
</evidence>
<dbReference type="EMBL" id="JAVIZX010000001">
    <property type="protein sequence ID" value="MDR6212635.1"/>
    <property type="molecule type" value="Genomic_DNA"/>
</dbReference>
<protein>
    <recommendedName>
        <fullName evidence="3">Mobilization protein</fullName>
    </recommendedName>
</protein>
<sequence length="236" mass="25361">MASLNFIGGEKGGVGKSVVARLLAQYFIDHGRAFTGFDTDRSHTSFQRFYADYAAPVVVDSYEGLDAIAGVYEALPAGAPVPHVIVDLAAQTAAPLARWVQDSDLVPLMADMGVAVNFWHVADAGKDSVDLLERLVTTYGDAPGYIVVRNRGRGSDFSQLDASPALQKVREAGGHVVDLAPLHEASMRKIDRQNASFWAAAHGTAGPEALGLLERQRVKTWLKRAYAELDALPLGD</sequence>